<dbReference type="Proteomes" id="UP000675554">
    <property type="component" value="Unassembled WGS sequence"/>
</dbReference>
<keyword evidence="4" id="KW-1185">Reference proteome</keyword>
<dbReference type="PANTHER" id="PTHR35526">
    <property type="entry name" value="ANTI-SIGMA-F FACTOR RSBW-RELATED"/>
    <property type="match status" value="1"/>
</dbReference>
<organism evidence="3 4">
    <name type="scientific">Streptomyces daliensis</name>
    <dbReference type="NCBI Taxonomy" id="299421"/>
    <lineage>
        <taxon>Bacteria</taxon>
        <taxon>Bacillati</taxon>
        <taxon>Actinomycetota</taxon>
        <taxon>Actinomycetes</taxon>
        <taxon>Kitasatosporales</taxon>
        <taxon>Streptomycetaceae</taxon>
        <taxon>Streptomyces</taxon>
    </lineage>
</organism>
<dbReference type="EMBL" id="JAGSMN010000160">
    <property type="protein sequence ID" value="MBR7673054.1"/>
    <property type="molecule type" value="Genomic_DNA"/>
</dbReference>
<keyword evidence="3" id="KW-0547">Nucleotide-binding</keyword>
<feature type="domain" description="Histidine kinase/HSP90-like ATPase" evidence="2">
    <location>
        <begin position="19"/>
        <end position="124"/>
    </location>
</feature>
<dbReference type="Gene3D" id="3.30.565.10">
    <property type="entry name" value="Histidine kinase-like ATPase, C-terminal domain"/>
    <property type="match status" value="1"/>
</dbReference>
<dbReference type="AlphaFoldDB" id="A0A8T4IUW8"/>
<reference evidence="3" key="1">
    <citation type="submission" date="2021-04" db="EMBL/GenBank/DDBJ databases">
        <title>Sequencing of actinobacteria type strains.</title>
        <authorList>
            <person name="Nguyen G.-S."/>
            <person name="Wentzel A."/>
        </authorList>
    </citation>
    <scope>NUCLEOTIDE SEQUENCE</scope>
    <source>
        <strain evidence="3">DSM 42095</strain>
    </source>
</reference>
<dbReference type="InterPro" id="IPR036890">
    <property type="entry name" value="HATPase_C_sf"/>
</dbReference>
<protein>
    <submittedName>
        <fullName evidence="3">ATP-binding protein</fullName>
    </submittedName>
</protein>
<evidence type="ECO:0000259" key="2">
    <source>
        <dbReference type="Pfam" id="PF13581"/>
    </source>
</evidence>
<dbReference type="Pfam" id="PF13581">
    <property type="entry name" value="HATPase_c_2"/>
    <property type="match status" value="1"/>
</dbReference>
<keyword evidence="1" id="KW-0723">Serine/threonine-protein kinase</keyword>
<dbReference type="CDD" id="cd16936">
    <property type="entry name" value="HATPase_RsbW-like"/>
    <property type="match status" value="1"/>
</dbReference>
<name>A0A8T4IUW8_9ACTN</name>
<comment type="caution">
    <text evidence="3">The sequence shown here is derived from an EMBL/GenBank/DDBJ whole genome shotgun (WGS) entry which is preliminary data.</text>
</comment>
<keyword evidence="3" id="KW-0067">ATP-binding</keyword>
<dbReference type="InterPro" id="IPR050267">
    <property type="entry name" value="Anti-sigma-factor_SerPK"/>
</dbReference>
<sequence>MASRVESRHMDIGTPGPGDDEVLARVRAYVNDAAAQWGLCSLADDLALMADELVGNALEHGEAPVTLDLRRGPCDVCLVVTDAGPGRPVLRESTWEDTNGRGIALVSALAEQWGWWRRGKRKAVWCSCSCPSRTPVTVNCSSLSQRQR</sequence>
<accession>A0A8T4IUW8</accession>
<dbReference type="GO" id="GO:0004674">
    <property type="term" value="F:protein serine/threonine kinase activity"/>
    <property type="evidence" value="ECO:0007669"/>
    <property type="project" value="UniProtKB-KW"/>
</dbReference>
<dbReference type="PANTHER" id="PTHR35526:SF3">
    <property type="entry name" value="ANTI-SIGMA-F FACTOR RSBW"/>
    <property type="match status" value="1"/>
</dbReference>
<evidence type="ECO:0000313" key="4">
    <source>
        <dbReference type="Proteomes" id="UP000675554"/>
    </source>
</evidence>
<evidence type="ECO:0000313" key="3">
    <source>
        <dbReference type="EMBL" id="MBR7673054.1"/>
    </source>
</evidence>
<keyword evidence="1" id="KW-0418">Kinase</keyword>
<dbReference type="GO" id="GO:0005524">
    <property type="term" value="F:ATP binding"/>
    <property type="evidence" value="ECO:0007669"/>
    <property type="project" value="UniProtKB-KW"/>
</dbReference>
<gene>
    <name evidence="3" type="ORF">KDA82_08500</name>
</gene>
<dbReference type="SUPFAM" id="SSF55874">
    <property type="entry name" value="ATPase domain of HSP90 chaperone/DNA topoisomerase II/histidine kinase"/>
    <property type="match status" value="1"/>
</dbReference>
<evidence type="ECO:0000256" key="1">
    <source>
        <dbReference type="ARBA" id="ARBA00022527"/>
    </source>
</evidence>
<dbReference type="InterPro" id="IPR003594">
    <property type="entry name" value="HATPase_dom"/>
</dbReference>
<proteinExistence type="predicted"/>
<keyword evidence="1" id="KW-0808">Transferase</keyword>